<dbReference type="Pfam" id="PF00300">
    <property type="entry name" value="His_Phos_1"/>
    <property type="match status" value="1"/>
</dbReference>
<feature type="binding site" evidence="6">
    <location>
        <begin position="153"/>
        <end position="154"/>
    </location>
    <ligand>
        <name>substrate</name>
    </ligand>
</feature>
<feature type="active site" description="Tele-phosphohistidine intermediate" evidence="5">
    <location>
        <position position="50"/>
    </location>
</feature>
<dbReference type="PANTHER" id="PTHR11931">
    <property type="entry name" value="PHOSPHOGLYCERATE MUTASE"/>
    <property type="match status" value="1"/>
</dbReference>
<feature type="binding site" evidence="6">
    <location>
        <begin position="127"/>
        <end position="130"/>
    </location>
    <ligand>
        <name>substrate</name>
    </ligand>
</feature>
<keyword evidence="3" id="KW-0324">Glycolysis</keyword>
<dbReference type="InterPro" id="IPR001345">
    <property type="entry name" value="PG/BPGM_mutase_AS"/>
</dbReference>
<feature type="binding site" evidence="6">
    <location>
        <position position="138"/>
    </location>
    <ligand>
        <name>substrate</name>
    </ligand>
</feature>
<gene>
    <name evidence="8" type="ORF">UV00_C0002G0026</name>
</gene>
<evidence type="ECO:0000256" key="2">
    <source>
        <dbReference type="ARBA" id="ARBA00012028"/>
    </source>
</evidence>
<name>A0A0G0YRZ1_UNCKA</name>
<sequence>MIDTALLDDYYKKYGKKKVDEALNYLSYKSADVMPKNESSDKPVMYIFRHGQTEDNANFIFSGWRDSALTDKGKEQALELAEKIKDKKIHMLVSSPQIRSVDTMKIACSLNKDAALLEINTDERIKERSYGVLQGKSKLEIQLENPELLLKIRRSFDYQPDEGESIKRVCERVKSFCDEMIPLMKQHNINIAVSCHGNSIRGFRKYFENLSDEKTATVETPLAKDYAAYTIE</sequence>
<reference evidence="8 9" key="1">
    <citation type="journal article" date="2015" name="Nature">
        <title>rRNA introns, odd ribosomes, and small enigmatic genomes across a large radiation of phyla.</title>
        <authorList>
            <person name="Brown C.T."/>
            <person name="Hug L.A."/>
            <person name="Thomas B.C."/>
            <person name="Sharon I."/>
            <person name="Castelle C.J."/>
            <person name="Singh A."/>
            <person name="Wilkins M.J."/>
            <person name="Williams K.H."/>
            <person name="Banfield J.F."/>
        </authorList>
    </citation>
    <scope>NUCLEOTIDE SEQUENCE [LARGE SCALE GENOMIC DNA]</scope>
</reference>
<evidence type="ECO:0000256" key="4">
    <source>
        <dbReference type="ARBA" id="ARBA00023235"/>
    </source>
</evidence>
<protein>
    <recommendedName>
        <fullName evidence="2">phosphoglycerate mutase (2,3-diphosphoglycerate-dependent)</fullName>
        <ecNumber evidence="2">5.4.2.11</ecNumber>
    </recommendedName>
</protein>
<feature type="binding site" evidence="6">
    <location>
        <begin position="49"/>
        <end position="56"/>
    </location>
    <ligand>
        <name>substrate</name>
    </ligand>
</feature>
<dbReference type="PROSITE" id="PS00175">
    <property type="entry name" value="PG_MUTASE"/>
    <property type="match status" value="1"/>
</dbReference>
<dbReference type="EC" id="5.4.2.11" evidence="2"/>
<dbReference type="GO" id="GO:0004619">
    <property type="term" value="F:phosphoglycerate mutase activity"/>
    <property type="evidence" value="ECO:0007669"/>
    <property type="project" value="UniProtKB-EC"/>
</dbReference>
<evidence type="ECO:0000313" key="9">
    <source>
        <dbReference type="Proteomes" id="UP000033847"/>
    </source>
</evidence>
<dbReference type="InterPro" id="IPR013078">
    <property type="entry name" value="His_Pase_superF_clade-1"/>
</dbReference>
<evidence type="ECO:0000256" key="3">
    <source>
        <dbReference type="ARBA" id="ARBA00023152"/>
    </source>
</evidence>
<evidence type="ECO:0000256" key="1">
    <source>
        <dbReference type="ARBA" id="ARBA00006717"/>
    </source>
</evidence>
<evidence type="ECO:0000256" key="6">
    <source>
        <dbReference type="PIRSR" id="PIRSR613078-2"/>
    </source>
</evidence>
<feature type="site" description="Transition state stabilizer" evidence="7">
    <location>
        <position position="196"/>
    </location>
</feature>
<comment type="caution">
    <text evidence="8">The sequence shown here is derived from an EMBL/GenBank/DDBJ whole genome shotgun (WGS) entry which is preliminary data.</text>
</comment>
<dbReference type="InterPro" id="IPR005952">
    <property type="entry name" value="Phosphogly_mut1"/>
</dbReference>
<dbReference type="SUPFAM" id="SSF53254">
    <property type="entry name" value="Phosphoglycerate mutase-like"/>
    <property type="match status" value="1"/>
</dbReference>
<feature type="binding site" evidence="6">
    <location>
        <position position="99"/>
    </location>
    <ligand>
        <name>substrate</name>
    </ligand>
</feature>
<dbReference type="GO" id="GO:0006096">
    <property type="term" value="P:glycolytic process"/>
    <property type="evidence" value="ECO:0007669"/>
    <property type="project" value="UniProtKB-KW"/>
</dbReference>
<comment type="similarity">
    <text evidence="1">Belongs to the phosphoglycerate mutase family. BPG-dependent PGAM subfamily.</text>
</comment>
<proteinExistence type="inferred from homology"/>
<dbReference type="Proteomes" id="UP000033847">
    <property type="component" value="Unassembled WGS sequence"/>
</dbReference>
<dbReference type="InterPro" id="IPR029033">
    <property type="entry name" value="His_PPase_superfam"/>
</dbReference>
<dbReference type="Gene3D" id="3.40.50.1240">
    <property type="entry name" value="Phosphoglycerate mutase-like"/>
    <property type="match status" value="1"/>
</dbReference>
<feature type="active site" description="Proton donor/acceptor" evidence="5">
    <location>
        <position position="127"/>
    </location>
</feature>
<organism evidence="8 9">
    <name type="scientific">candidate division WWE3 bacterium GW2011_GWF1_42_14</name>
    <dbReference type="NCBI Taxonomy" id="1619138"/>
    <lineage>
        <taxon>Bacteria</taxon>
        <taxon>Katanobacteria</taxon>
    </lineage>
</organism>
<evidence type="ECO:0000313" key="8">
    <source>
        <dbReference type="EMBL" id="KKS39374.1"/>
    </source>
</evidence>
<accession>A0A0G0YRZ1</accession>
<dbReference type="SMART" id="SM00855">
    <property type="entry name" value="PGAM"/>
    <property type="match status" value="1"/>
</dbReference>
<dbReference type="CDD" id="cd07067">
    <property type="entry name" value="HP_PGM_like"/>
    <property type="match status" value="1"/>
</dbReference>
<dbReference type="EMBL" id="LCCU01000002">
    <property type="protein sequence ID" value="KKS39374.1"/>
    <property type="molecule type" value="Genomic_DNA"/>
</dbReference>
<evidence type="ECO:0000256" key="7">
    <source>
        <dbReference type="PIRSR" id="PIRSR613078-3"/>
    </source>
</evidence>
<feature type="binding site" evidence="6">
    <location>
        <begin position="197"/>
        <end position="198"/>
    </location>
    <ligand>
        <name>substrate</name>
    </ligand>
</feature>
<dbReference type="AlphaFoldDB" id="A0A0G0YRZ1"/>
<keyword evidence="4" id="KW-0413">Isomerase</keyword>
<evidence type="ECO:0000256" key="5">
    <source>
        <dbReference type="PIRSR" id="PIRSR613078-1"/>
    </source>
</evidence>